<name>X0W7D8_9ZZZZ</name>
<sequence>MGKGSETSDRRKIKKLTDQLNRCRGNGRMAYNLSQRIETLKNMK</sequence>
<comment type="caution">
    <text evidence="1">The sequence shown here is derived from an EMBL/GenBank/DDBJ whole genome shotgun (WGS) entry which is preliminary data.</text>
</comment>
<gene>
    <name evidence="1" type="ORF">S01H1_49223</name>
</gene>
<evidence type="ECO:0000313" key="1">
    <source>
        <dbReference type="EMBL" id="GAG20508.1"/>
    </source>
</evidence>
<accession>X0W7D8</accession>
<dbReference type="AlphaFoldDB" id="X0W7D8"/>
<proteinExistence type="predicted"/>
<dbReference type="EMBL" id="BARS01031646">
    <property type="protein sequence ID" value="GAG20508.1"/>
    <property type="molecule type" value="Genomic_DNA"/>
</dbReference>
<organism evidence="1">
    <name type="scientific">marine sediment metagenome</name>
    <dbReference type="NCBI Taxonomy" id="412755"/>
    <lineage>
        <taxon>unclassified sequences</taxon>
        <taxon>metagenomes</taxon>
        <taxon>ecological metagenomes</taxon>
    </lineage>
</organism>
<reference evidence="1" key="1">
    <citation type="journal article" date="2014" name="Front. Microbiol.">
        <title>High frequency of phylogenetically diverse reductive dehalogenase-homologous genes in deep subseafloor sedimentary metagenomes.</title>
        <authorList>
            <person name="Kawai M."/>
            <person name="Futagami T."/>
            <person name="Toyoda A."/>
            <person name="Takaki Y."/>
            <person name="Nishi S."/>
            <person name="Hori S."/>
            <person name="Arai W."/>
            <person name="Tsubouchi T."/>
            <person name="Morono Y."/>
            <person name="Uchiyama I."/>
            <person name="Ito T."/>
            <person name="Fujiyama A."/>
            <person name="Inagaki F."/>
            <person name="Takami H."/>
        </authorList>
    </citation>
    <scope>NUCLEOTIDE SEQUENCE</scope>
    <source>
        <strain evidence="1">Expedition CK06-06</strain>
    </source>
</reference>
<protein>
    <submittedName>
        <fullName evidence="1">Uncharacterized protein</fullName>
    </submittedName>
</protein>